<evidence type="ECO:0000313" key="1">
    <source>
        <dbReference type="EMBL" id="JAP88690.1"/>
    </source>
</evidence>
<gene>
    <name evidence="1" type="ORF">TPC1_31815</name>
</gene>
<dbReference type="AlphaFoldDB" id="A0A146JVX4"/>
<feature type="non-terminal residue" evidence="1">
    <location>
        <position position="1"/>
    </location>
</feature>
<organism evidence="1">
    <name type="scientific">Trepomonas sp. PC1</name>
    <dbReference type="NCBI Taxonomy" id="1076344"/>
    <lineage>
        <taxon>Eukaryota</taxon>
        <taxon>Metamonada</taxon>
        <taxon>Diplomonadida</taxon>
        <taxon>Hexamitidae</taxon>
        <taxon>Hexamitinae</taxon>
        <taxon>Trepomonas</taxon>
    </lineage>
</organism>
<sequence>FDEKKGCKIYNLPKSLKDYEQQLYFVLLPPNAHNFEFCTCLSTFRTFRILIHTLTIITDAKSRGSFTCAMALFVDQGEEEFLMKLSGSFGQFSEAQIRQLDYNNFQFDLVNYRFNDFVIREINFCQQFSSKLGIYAEQLRFLLMLDFRILLLISDSYDLYNFDIKHLQAKSSFQFSNRIQPEFVGSVTVTNQSIRSRQPKFNQNCGLIAYSCDPTICCQFDFVLNLQNCKVNGFDGKDLLFKKQFQKEATTFNTLKQTPLRTAAEYYEMNMALYQDVKMGGMGGLERKQARVLRLYWFGEGNGCKKK</sequence>
<dbReference type="EMBL" id="GDID01007916">
    <property type="protein sequence ID" value="JAP88690.1"/>
    <property type="molecule type" value="Transcribed_RNA"/>
</dbReference>
<proteinExistence type="predicted"/>
<accession>A0A146JVX4</accession>
<name>A0A146JVX4_9EUKA</name>
<protein>
    <submittedName>
        <fullName evidence="1">Uncharacterized protein</fullName>
    </submittedName>
</protein>
<reference evidence="1" key="1">
    <citation type="submission" date="2015-07" db="EMBL/GenBank/DDBJ databases">
        <title>Adaptation to a free-living lifestyle via gene acquisitions in the diplomonad Trepomonas sp. PC1.</title>
        <authorList>
            <person name="Xu F."/>
            <person name="Jerlstrom-Hultqvist J."/>
            <person name="Kolisko M."/>
            <person name="Simpson A.G.B."/>
            <person name="Roger A.J."/>
            <person name="Svard S.G."/>
            <person name="Andersson J.O."/>
        </authorList>
    </citation>
    <scope>NUCLEOTIDE SEQUENCE</scope>
    <source>
        <strain evidence="1">PC1</strain>
    </source>
</reference>